<dbReference type="GO" id="GO:0005886">
    <property type="term" value="C:plasma membrane"/>
    <property type="evidence" value="ECO:0007669"/>
    <property type="project" value="UniProtKB-SubCell"/>
</dbReference>
<sequence>MFYLAIFFLCGFPDGALMKGQKSKGKYSTPLLDIQSRQLVMEANQTLTLQCKGRWELVWSFPRSVMWDQQSVSMKERRCGKQQRLYCSSLTVSPALAEHTGSYRCRYQHKQSKQAMLYVYIAGSHGPFVEQQSDIPDVVYLKDEQALVIPCRVTAPNTKVALVKFPGQVLLPDQKNIIWNSRRGFIIPKPTYHFIGLFSCEATINGNLYSSKYLTYRPVNKILDVYLNITESLAALRGHSFALNCTVTAAWNSRVSISWKYPGQKTNQSAFIMRRILPSSSSRVFYSVLSIPQLRRSDSGLYVCRVRSGPSQRETNTSLVVYDRPFISLKQRKGAMLEAAAGQKAFRLSAKLRAFPKPQVMWMKDGAPATERCSRYHMDGHSIVIHDVSPEDAGVYTMLAAIPQYRLYRNLTLALAVRMRPQIEEKAMSPRDVGLVQLGASKTLLCTSQGSPAPSIHWLWHRCPKKGQCKADVFTQRDTVTVSTSPRDTENDIQSINQRWEVIEGKNKTVSVLTVAHAHVSGIFRCVASNHMGSDWRDVPLYVTDTPGGFSIHQEGEPREGMDLHLLCRASKHLYTSLSWHLAMPPSDTPTLSSPDTPATPPPDTSTTPLPGYLAQSLADTQAPPPPDNPAQPIPKGSVSLQHGVFSNTLRLTLRNLTVWDSNTYSCHVHHRLTGKEFRLDASVEVVTLQAPVLLYNLTDGTVNVSSSITLTCAVWGVPRPVVTWEKNHRRLHLGSGVLLTPEAGTLHIERITVEDEGLYTCSATNEKGSVESSAYLWVNDSAEVSPVDITTLTCTSVVATLFWLILTLFIRKLRKQNSMPVKANYLSIILDPAEGALNVQGHRLPYDPGKWEFPRDRLKLEKPLGRGAFGKVMQASAFGINNSSSCKTVAVKMLKEGATPSEHKALMTELKILIHIGQHLNVVNLLGACTKPGGSAFSSSGTLFLEDLISYSFQVARGMEFLASRKCIHRDLAARNILLSDNNVVKICDFGLARDIYRDPNYVRQGDARLPLKWMSPESIFDKVFTTQSDVWSFGVLLWEIFSLGASPYPGLPIDEDFCQRLKEGTRMRAPEYSTPAIYGTMLACWDSNPAARPTFTALVGTLGEQLQQRVQQDGKDYVPLDTVLPSGADVHLNTHSPGSLGYINTRTVSGLSTFEELPSLDPPGSEDYQTDSGMVLPSEELQTVKWSTNRNPLMSRFFSRCKNQGILPSAALHPRLHSETVGKMTVPGDLPPPDYSGALLQPCL</sequence>
<dbReference type="PANTHER" id="PTHR24416">
    <property type="entry name" value="TYROSINE-PROTEIN KINASE RECEPTOR"/>
    <property type="match status" value="1"/>
</dbReference>
<dbReference type="FunFam" id="1.10.510.10:FF:000077">
    <property type="entry name" value="Vascular endothelial growth factor receptor 2"/>
    <property type="match status" value="1"/>
</dbReference>
<dbReference type="Ensembl" id="ENSPKIT00000005711.1">
    <property type="protein sequence ID" value="ENSPKIP00000024989.1"/>
    <property type="gene ID" value="ENSPKIG00000007915.1"/>
</dbReference>
<keyword evidence="10 31" id="KW-0732">Signal</keyword>
<dbReference type="Gene3D" id="1.10.510.10">
    <property type="entry name" value="Transferase(Phosphotransferase) domain 1"/>
    <property type="match status" value="1"/>
</dbReference>
<keyword evidence="35" id="KW-1185">Reference proteome</keyword>
<dbReference type="FunFam" id="2.60.40.10:FF:000143">
    <property type="entry name" value="Vascular endothelial growth factor receptor 3"/>
    <property type="match status" value="1"/>
</dbReference>
<keyword evidence="14" id="KW-0418">Kinase</keyword>
<keyword evidence="8" id="KW-0808">Transferase</keyword>
<dbReference type="GO" id="GO:0001525">
    <property type="term" value="P:angiogenesis"/>
    <property type="evidence" value="ECO:0007669"/>
    <property type="project" value="UniProtKB-KW"/>
</dbReference>
<feature type="binding site" evidence="27">
    <location>
        <position position="990"/>
    </location>
    <ligand>
        <name>Mg(2+)</name>
        <dbReference type="ChEBI" id="CHEBI:18420"/>
    </ligand>
</feature>
<keyword evidence="5" id="KW-1003">Cell membrane</keyword>
<evidence type="ECO:0000256" key="1">
    <source>
        <dbReference type="ARBA" id="ARBA00004177"/>
    </source>
</evidence>
<dbReference type="Pfam" id="PF22854">
    <property type="entry name" value="VEGFR1-3_N_Ig-like"/>
    <property type="match status" value="1"/>
</dbReference>
<dbReference type="SMART" id="SM00409">
    <property type="entry name" value="IG"/>
    <property type="match status" value="7"/>
</dbReference>
<evidence type="ECO:0000313" key="35">
    <source>
        <dbReference type="Proteomes" id="UP000261540"/>
    </source>
</evidence>
<dbReference type="PROSITE" id="PS50011">
    <property type="entry name" value="PROTEIN_KINASE_DOM"/>
    <property type="match status" value="1"/>
</dbReference>
<dbReference type="GO" id="GO:0030154">
    <property type="term" value="P:cell differentiation"/>
    <property type="evidence" value="ECO:0007669"/>
    <property type="project" value="UniProtKB-KW"/>
</dbReference>
<dbReference type="GO" id="GO:0019838">
    <property type="term" value="F:growth factor binding"/>
    <property type="evidence" value="ECO:0007669"/>
    <property type="project" value="TreeGrafter"/>
</dbReference>
<dbReference type="GO" id="GO:0005524">
    <property type="term" value="F:ATP binding"/>
    <property type="evidence" value="ECO:0007669"/>
    <property type="project" value="UniProtKB-UniRule"/>
</dbReference>
<feature type="chain" id="PRO_5017428395" description="receptor protein-tyrosine kinase" evidence="31">
    <location>
        <begin position="19"/>
        <end position="1246"/>
    </location>
</feature>
<dbReference type="Pfam" id="PF00047">
    <property type="entry name" value="ig"/>
    <property type="match status" value="1"/>
</dbReference>
<dbReference type="PRINTS" id="PR01833">
    <property type="entry name" value="VEGFRECEPTR1"/>
</dbReference>
<evidence type="ECO:0000256" key="9">
    <source>
        <dbReference type="ARBA" id="ARBA00022692"/>
    </source>
</evidence>
<dbReference type="Pfam" id="PF07679">
    <property type="entry name" value="I-set"/>
    <property type="match status" value="2"/>
</dbReference>
<keyword evidence="13" id="KW-0967">Endosome</keyword>
<evidence type="ECO:0000256" key="24">
    <source>
        <dbReference type="ARBA" id="ARBA00051243"/>
    </source>
</evidence>
<dbReference type="PANTHER" id="PTHR24416:SF390">
    <property type="entry name" value="VASCULAR ENDOTHELIAL GROWTH FACTOR RECEPTOR 1"/>
    <property type="match status" value="1"/>
</dbReference>
<accession>A0A3B3S2M6</accession>
<evidence type="ECO:0000259" key="32">
    <source>
        <dbReference type="PROSITE" id="PS50011"/>
    </source>
</evidence>
<dbReference type="PRINTS" id="PR01832">
    <property type="entry name" value="VEGFRECEPTOR"/>
</dbReference>
<feature type="binding site" evidence="26">
    <location>
        <position position="976"/>
    </location>
    <ligand>
        <name>ATP</name>
        <dbReference type="ChEBI" id="CHEBI:30616"/>
    </ligand>
</feature>
<dbReference type="InterPro" id="IPR013783">
    <property type="entry name" value="Ig-like_fold"/>
</dbReference>
<organism evidence="34 35">
    <name type="scientific">Paramormyrops kingsleyae</name>
    <dbReference type="NCBI Taxonomy" id="1676925"/>
    <lineage>
        <taxon>Eukaryota</taxon>
        <taxon>Metazoa</taxon>
        <taxon>Chordata</taxon>
        <taxon>Craniata</taxon>
        <taxon>Vertebrata</taxon>
        <taxon>Euteleostomi</taxon>
        <taxon>Actinopterygii</taxon>
        <taxon>Neopterygii</taxon>
        <taxon>Teleostei</taxon>
        <taxon>Osteoglossocephala</taxon>
        <taxon>Osteoglossomorpha</taxon>
        <taxon>Osteoglossiformes</taxon>
        <taxon>Mormyridae</taxon>
        <taxon>Paramormyrops</taxon>
    </lineage>
</organism>
<keyword evidence="23 29" id="KW-0393">Immunoglobulin domain</keyword>
<dbReference type="PROSITE" id="PS00240">
    <property type="entry name" value="RECEPTOR_TYR_KIN_III"/>
    <property type="match status" value="1"/>
</dbReference>
<dbReference type="GO" id="GO:0043235">
    <property type="term" value="C:receptor complex"/>
    <property type="evidence" value="ECO:0007669"/>
    <property type="project" value="TreeGrafter"/>
</dbReference>
<dbReference type="PIRSF" id="PIRSF000615">
    <property type="entry name" value="TyrPK_CSF1-R"/>
    <property type="match status" value="1"/>
</dbReference>
<evidence type="ECO:0000256" key="15">
    <source>
        <dbReference type="ARBA" id="ARBA00022782"/>
    </source>
</evidence>
<evidence type="ECO:0000256" key="21">
    <source>
        <dbReference type="ARBA" id="ARBA00023170"/>
    </source>
</evidence>
<feature type="active site" description="Proton acceptor" evidence="25">
    <location>
        <position position="972"/>
    </location>
</feature>
<dbReference type="PROSITE" id="PS00290">
    <property type="entry name" value="IG_MHC"/>
    <property type="match status" value="1"/>
</dbReference>
<keyword evidence="22" id="KW-0325">Glycoprotein</keyword>
<keyword evidence="11" id="KW-0677">Repeat</keyword>
<evidence type="ECO:0000256" key="30">
    <source>
        <dbReference type="SAM" id="MobiDB-lite"/>
    </source>
</evidence>
<keyword evidence="16 26" id="KW-0067">ATP-binding</keyword>
<evidence type="ECO:0000313" key="34">
    <source>
        <dbReference type="Ensembl" id="ENSPKIP00000024989.1"/>
    </source>
</evidence>
<dbReference type="GO" id="GO:0005021">
    <property type="term" value="F:vascular endothelial growth factor receptor activity"/>
    <property type="evidence" value="ECO:0007669"/>
    <property type="project" value="InterPro"/>
</dbReference>
<evidence type="ECO:0000256" key="25">
    <source>
        <dbReference type="PIRSR" id="PIRSR000615-1"/>
    </source>
</evidence>
<protein>
    <recommendedName>
        <fullName evidence="3">receptor protein-tyrosine kinase</fullName>
        <ecNumber evidence="3">2.7.10.1</ecNumber>
    </recommendedName>
</protein>
<evidence type="ECO:0000256" key="2">
    <source>
        <dbReference type="ARBA" id="ARBA00004251"/>
    </source>
</evidence>
<feature type="binding site" evidence="26 28">
    <location>
        <position position="893"/>
    </location>
    <ligand>
        <name>ATP</name>
        <dbReference type="ChEBI" id="CHEBI:30616"/>
    </ligand>
</feature>
<keyword evidence="18" id="KW-0472">Membrane</keyword>
<feature type="compositionally biased region" description="Low complexity" evidence="30">
    <location>
        <begin position="586"/>
        <end position="597"/>
    </location>
</feature>
<dbReference type="GO" id="GO:0046872">
    <property type="term" value="F:metal ion binding"/>
    <property type="evidence" value="ECO:0007669"/>
    <property type="project" value="UniProtKB-KW"/>
</dbReference>
<evidence type="ECO:0000256" key="3">
    <source>
        <dbReference type="ARBA" id="ARBA00011902"/>
    </source>
</evidence>
<feature type="binding site" evidence="26">
    <location>
        <begin position="866"/>
        <end position="873"/>
    </location>
    <ligand>
        <name>ATP</name>
        <dbReference type="ChEBI" id="CHEBI:30616"/>
    </ligand>
</feature>
<comment type="catalytic activity">
    <reaction evidence="24">
        <text>L-tyrosyl-[protein] + ATP = O-phospho-L-tyrosyl-[protein] + ADP + H(+)</text>
        <dbReference type="Rhea" id="RHEA:10596"/>
        <dbReference type="Rhea" id="RHEA-COMP:10136"/>
        <dbReference type="Rhea" id="RHEA-COMP:20101"/>
        <dbReference type="ChEBI" id="CHEBI:15378"/>
        <dbReference type="ChEBI" id="CHEBI:30616"/>
        <dbReference type="ChEBI" id="CHEBI:46858"/>
        <dbReference type="ChEBI" id="CHEBI:61978"/>
        <dbReference type="ChEBI" id="CHEBI:456216"/>
        <dbReference type="EC" id="2.7.10.1"/>
    </reaction>
</comment>
<evidence type="ECO:0000256" key="4">
    <source>
        <dbReference type="ARBA" id="ARBA00022473"/>
    </source>
</evidence>
<feature type="region of interest" description="Disordered" evidence="30">
    <location>
        <begin position="586"/>
        <end position="639"/>
    </location>
</feature>
<dbReference type="InterPro" id="IPR000719">
    <property type="entry name" value="Prot_kinase_dom"/>
</dbReference>
<dbReference type="InterPro" id="IPR013151">
    <property type="entry name" value="Immunoglobulin_dom"/>
</dbReference>
<dbReference type="GeneTree" id="ENSGT00940000158713"/>
<dbReference type="InterPro" id="IPR001824">
    <property type="entry name" value="Tyr_kinase_rcpt_3_CS"/>
</dbReference>
<keyword evidence="6" id="KW-0597">Phosphoprotein</keyword>
<keyword evidence="15" id="KW-0221">Differentiation</keyword>
<keyword evidence="21 29" id="KW-0675">Receptor</keyword>
<keyword evidence="12 26" id="KW-0547">Nucleotide-binding</keyword>
<reference evidence="34" key="2">
    <citation type="submission" date="2025-09" db="UniProtKB">
        <authorList>
            <consortium name="Ensembl"/>
        </authorList>
    </citation>
    <scope>IDENTIFICATION</scope>
</reference>
<dbReference type="InterPro" id="IPR055229">
    <property type="entry name" value="VEGFR1-3_5th"/>
</dbReference>
<dbReference type="InterPro" id="IPR007110">
    <property type="entry name" value="Ig-like_dom"/>
</dbReference>
<reference evidence="34" key="1">
    <citation type="submission" date="2025-08" db="UniProtKB">
        <authorList>
            <consortium name="Ensembl"/>
        </authorList>
    </citation>
    <scope>IDENTIFICATION</scope>
</reference>
<feature type="domain" description="Ig-like" evidence="33">
    <location>
        <begin position="218"/>
        <end position="320"/>
    </location>
</feature>
<evidence type="ECO:0000256" key="16">
    <source>
        <dbReference type="ARBA" id="ARBA00022840"/>
    </source>
</evidence>
<evidence type="ECO:0000256" key="31">
    <source>
        <dbReference type="SAM" id="SignalP"/>
    </source>
</evidence>
<dbReference type="Gene3D" id="3.30.200.20">
    <property type="entry name" value="Phosphorylase Kinase, domain 1"/>
    <property type="match status" value="1"/>
</dbReference>
<evidence type="ECO:0000256" key="26">
    <source>
        <dbReference type="PIRSR" id="PIRSR000615-2"/>
    </source>
</evidence>
<keyword evidence="17" id="KW-1133">Transmembrane helix</keyword>
<evidence type="ECO:0000256" key="19">
    <source>
        <dbReference type="ARBA" id="ARBA00023137"/>
    </source>
</evidence>
<dbReference type="AlphaFoldDB" id="A0A3B3S2M6"/>
<dbReference type="Proteomes" id="UP000261540">
    <property type="component" value="Unplaced"/>
</dbReference>
<feature type="domain" description="Ig-like" evidence="33">
    <location>
        <begin position="692"/>
        <end position="778"/>
    </location>
</feature>
<feature type="binding site" evidence="27">
    <location>
        <position position="977"/>
    </location>
    <ligand>
        <name>Mg(2+)</name>
        <dbReference type="ChEBI" id="CHEBI:18420"/>
    </ligand>
</feature>
<feature type="domain" description="Ig-like" evidence="33">
    <location>
        <begin position="547"/>
        <end position="685"/>
    </location>
</feature>
<dbReference type="Gene3D" id="2.60.40.10">
    <property type="entry name" value="Immunoglobulins"/>
    <property type="match status" value="7"/>
</dbReference>
<evidence type="ECO:0000256" key="20">
    <source>
        <dbReference type="ARBA" id="ARBA00023157"/>
    </source>
</evidence>
<evidence type="ECO:0000256" key="27">
    <source>
        <dbReference type="PIRSR" id="PIRSR000615-3"/>
    </source>
</evidence>
<evidence type="ECO:0000256" key="29">
    <source>
        <dbReference type="RuleBase" id="RU000311"/>
    </source>
</evidence>
<evidence type="ECO:0000256" key="8">
    <source>
        <dbReference type="ARBA" id="ARBA00022679"/>
    </source>
</evidence>
<dbReference type="InterPro" id="IPR011009">
    <property type="entry name" value="Kinase-like_dom_sf"/>
</dbReference>
<dbReference type="InterPro" id="IPR050122">
    <property type="entry name" value="RTK"/>
</dbReference>
<keyword evidence="4" id="KW-0217">Developmental protein</keyword>
<evidence type="ECO:0000256" key="23">
    <source>
        <dbReference type="ARBA" id="ARBA00023319"/>
    </source>
</evidence>
<comment type="subcellular location">
    <subcellularLocation>
        <location evidence="2">Cell membrane</location>
        <topology evidence="2">Single-pass type I membrane protein</topology>
    </subcellularLocation>
    <subcellularLocation>
        <location evidence="1">Endosome</location>
    </subcellularLocation>
    <subcellularLocation>
        <location evidence="29">Membrane</location>
        <topology evidence="29">Single-pass type I membrane protein</topology>
    </subcellularLocation>
</comment>
<keyword evidence="9 29" id="KW-0812">Transmembrane</keyword>
<dbReference type="FunFam" id="2.60.40.10:FF:000606">
    <property type="entry name" value="Vascular endothelial growth factor receptor 1"/>
    <property type="match status" value="1"/>
</dbReference>
<proteinExistence type="inferred from homology"/>
<feature type="compositionally biased region" description="Pro residues" evidence="30">
    <location>
        <begin position="623"/>
        <end position="633"/>
    </location>
</feature>
<evidence type="ECO:0000256" key="7">
    <source>
        <dbReference type="ARBA" id="ARBA00022657"/>
    </source>
</evidence>
<feature type="domain" description="Ig-like" evidence="33">
    <location>
        <begin position="30"/>
        <end position="116"/>
    </location>
</feature>
<evidence type="ECO:0000256" key="6">
    <source>
        <dbReference type="ARBA" id="ARBA00022553"/>
    </source>
</evidence>
<dbReference type="InterPro" id="IPR008266">
    <property type="entry name" value="Tyr_kinase_AS"/>
</dbReference>
<evidence type="ECO:0000256" key="12">
    <source>
        <dbReference type="ARBA" id="ARBA00022741"/>
    </source>
</evidence>
<dbReference type="InterPro" id="IPR036179">
    <property type="entry name" value="Ig-like_dom_sf"/>
</dbReference>
<dbReference type="InterPro" id="IPR009135">
    <property type="entry name" value="VEGFR1_rcpt"/>
</dbReference>
<evidence type="ECO:0000256" key="5">
    <source>
        <dbReference type="ARBA" id="ARBA00022475"/>
    </source>
</evidence>
<keyword evidence="19" id="KW-0829">Tyrosine-protein kinase</keyword>
<feature type="signal peptide" evidence="31">
    <location>
        <begin position="1"/>
        <end position="18"/>
    </location>
</feature>
<dbReference type="InterPro" id="IPR003006">
    <property type="entry name" value="Ig/MHC_CS"/>
</dbReference>
<dbReference type="PROSITE" id="PS00107">
    <property type="entry name" value="PROTEIN_KINASE_ATP"/>
    <property type="match status" value="1"/>
</dbReference>
<dbReference type="GO" id="GO:0005768">
    <property type="term" value="C:endosome"/>
    <property type="evidence" value="ECO:0007669"/>
    <property type="project" value="UniProtKB-SubCell"/>
</dbReference>
<dbReference type="InterPro" id="IPR001245">
    <property type="entry name" value="Ser-Thr/Tyr_kinase_cat_dom"/>
</dbReference>
<dbReference type="Pfam" id="PF07714">
    <property type="entry name" value="PK_Tyr_Ser-Thr"/>
    <property type="match status" value="1"/>
</dbReference>
<dbReference type="CDD" id="cd00096">
    <property type="entry name" value="Ig"/>
    <property type="match status" value="1"/>
</dbReference>
<feature type="domain" description="Ig-like" evidence="33">
    <location>
        <begin position="325"/>
        <end position="397"/>
    </location>
</feature>
<name>A0A3B3S2M6_9TELE</name>
<evidence type="ECO:0000256" key="11">
    <source>
        <dbReference type="ARBA" id="ARBA00022737"/>
    </source>
</evidence>
<dbReference type="InterPro" id="IPR003599">
    <property type="entry name" value="Ig_sub"/>
</dbReference>
<keyword evidence="7" id="KW-0037">Angiogenesis</keyword>
<dbReference type="SMART" id="SM00219">
    <property type="entry name" value="TyrKc"/>
    <property type="match status" value="1"/>
</dbReference>
<evidence type="ECO:0000256" key="22">
    <source>
        <dbReference type="ARBA" id="ARBA00023180"/>
    </source>
</evidence>
<dbReference type="PROSITE" id="PS00109">
    <property type="entry name" value="PROTEIN_KINASE_TYR"/>
    <property type="match status" value="1"/>
</dbReference>
<dbReference type="InterPro" id="IPR041348">
    <property type="entry name" value="VEGFR-2_TMD"/>
</dbReference>
<dbReference type="InterPro" id="IPR013098">
    <property type="entry name" value="Ig_I-set"/>
</dbReference>
<evidence type="ECO:0000259" key="33">
    <source>
        <dbReference type="PROSITE" id="PS50835"/>
    </source>
</evidence>
<keyword evidence="27" id="KW-0479">Metal-binding</keyword>
<dbReference type="Pfam" id="PF21339">
    <property type="entry name" value="VEGFR-1-like_Ig-like"/>
    <property type="match status" value="1"/>
</dbReference>
<evidence type="ECO:0000256" key="13">
    <source>
        <dbReference type="ARBA" id="ARBA00022753"/>
    </source>
</evidence>
<feature type="domain" description="Ig-like" evidence="33">
    <location>
        <begin position="421"/>
        <end position="544"/>
    </location>
</feature>
<evidence type="ECO:0000256" key="17">
    <source>
        <dbReference type="ARBA" id="ARBA00022989"/>
    </source>
</evidence>
<dbReference type="InterPro" id="IPR017441">
    <property type="entry name" value="Protein_kinase_ATP_BS"/>
</dbReference>
<comment type="similarity">
    <text evidence="29">Belongs to the protein kinase superfamily. Tyr protein kinase family. CSF-1/PDGF receptor subfamily.</text>
</comment>
<evidence type="ECO:0000256" key="28">
    <source>
        <dbReference type="PROSITE-ProRule" id="PRU10141"/>
    </source>
</evidence>
<feature type="domain" description="Protein kinase" evidence="32">
    <location>
        <begin position="859"/>
        <end position="1108"/>
    </location>
</feature>
<dbReference type="Pfam" id="PF22971">
    <property type="entry name" value="Ig_VEGFR-1-like_5th"/>
    <property type="match status" value="1"/>
</dbReference>
<dbReference type="PRINTS" id="PR00109">
    <property type="entry name" value="TYRKINASE"/>
</dbReference>
<evidence type="ECO:0000256" key="18">
    <source>
        <dbReference type="ARBA" id="ARBA00023136"/>
    </source>
</evidence>
<keyword evidence="20" id="KW-1015">Disulfide bond</keyword>
<dbReference type="Pfam" id="PF17988">
    <property type="entry name" value="VEGFR-2_TMD"/>
    <property type="match status" value="1"/>
</dbReference>
<dbReference type="InterPro" id="IPR020635">
    <property type="entry name" value="Tyr_kinase_cat_dom"/>
</dbReference>
<dbReference type="InterPro" id="IPR003598">
    <property type="entry name" value="Ig_sub2"/>
</dbReference>
<dbReference type="EC" id="2.7.10.1" evidence="3"/>
<dbReference type="SUPFAM" id="SSF56112">
    <property type="entry name" value="Protein kinase-like (PK-like)"/>
    <property type="match status" value="1"/>
</dbReference>
<dbReference type="PROSITE" id="PS50835">
    <property type="entry name" value="IG_LIKE"/>
    <property type="match status" value="6"/>
</dbReference>
<dbReference type="SUPFAM" id="SSF48726">
    <property type="entry name" value="Immunoglobulin"/>
    <property type="match status" value="7"/>
</dbReference>
<evidence type="ECO:0000256" key="10">
    <source>
        <dbReference type="ARBA" id="ARBA00022729"/>
    </source>
</evidence>
<dbReference type="SMART" id="SM00408">
    <property type="entry name" value="IGc2"/>
    <property type="match status" value="6"/>
</dbReference>
<keyword evidence="27" id="KW-0460">Magnesium</keyword>
<dbReference type="InterPro" id="IPR055238">
    <property type="entry name" value="VEGFR1-3_N_Ig-like"/>
</dbReference>
<evidence type="ECO:0000256" key="14">
    <source>
        <dbReference type="ARBA" id="ARBA00022777"/>
    </source>
</evidence>
<dbReference type="GO" id="GO:0048010">
    <property type="term" value="P:vascular endothelial growth factor receptor signaling pathway"/>
    <property type="evidence" value="ECO:0007669"/>
    <property type="project" value="InterPro"/>
</dbReference>